<protein>
    <submittedName>
        <fullName evidence="4">Astacin domain-containing protein</fullName>
    </submittedName>
</protein>
<dbReference type="GO" id="GO:0004222">
    <property type="term" value="F:metalloendopeptidase activity"/>
    <property type="evidence" value="ECO:0007669"/>
    <property type="project" value="InterPro"/>
</dbReference>
<keyword evidence="3" id="KW-1185">Reference proteome</keyword>
<dbReference type="Proteomes" id="UP000095281">
    <property type="component" value="Unplaced"/>
</dbReference>
<sequence>MHYSSTIATQNFGQKTMTAKINPGTNDPLMGQRNGLSETDVVELKRMYCMPGGD</sequence>
<dbReference type="WBParaSite" id="MhA1_Contig586.frz3.gene30">
    <property type="protein sequence ID" value="MhA1_Contig586.frz3.gene30"/>
    <property type="gene ID" value="MhA1_Contig586.frz3.gene30"/>
</dbReference>
<dbReference type="GO" id="GO:0006508">
    <property type="term" value="P:proteolysis"/>
    <property type="evidence" value="ECO:0007669"/>
    <property type="project" value="InterPro"/>
</dbReference>
<comment type="caution">
    <text evidence="1">Lacks conserved residue(s) required for the propagation of feature annotation.</text>
</comment>
<proteinExistence type="predicted"/>
<feature type="domain" description="Peptidase M12A" evidence="2">
    <location>
        <begin position="1"/>
        <end position="50"/>
    </location>
</feature>
<dbReference type="PROSITE" id="PS51864">
    <property type="entry name" value="ASTACIN"/>
    <property type="match status" value="1"/>
</dbReference>
<dbReference type="InterPro" id="IPR001506">
    <property type="entry name" value="Peptidase_M12A"/>
</dbReference>
<dbReference type="InterPro" id="IPR024079">
    <property type="entry name" value="MetalloPept_cat_dom_sf"/>
</dbReference>
<evidence type="ECO:0000256" key="1">
    <source>
        <dbReference type="PROSITE-ProRule" id="PRU01211"/>
    </source>
</evidence>
<dbReference type="Pfam" id="PF01400">
    <property type="entry name" value="Astacin"/>
    <property type="match status" value="1"/>
</dbReference>
<accession>A0A1I8BTU9</accession>
<organism evidence="3 4">
    <name type="scientific">Meloidogyne hapla</name>
    <name type="common">Root-knot nematode worm</name>
    <dbReference type="NCBI Taxonomy" id="6305"/>
    <lineage>
        <taxon>Eukaryota</taxon>
        <taxon>Metazoa</taxon>
        <taxon>Ecdysozoa</taxon>
        <taxon>Nematoda</taxon>
        <taxon>Chromadorea</taxon>
        <taxon>Rhabditida</taxon>
        <taxon>Tylenchina</taxon>
        <taxon>Tylenchomorpha</taxon>
        <taxon>Tylenchoidea</taxon>
        <taxon>Meloidogynidae</taxon>
        <taxon>Meloidogyninae</taxon>
        <taxon>Meloidogyne</taxon>
    </lineage>
</organism>
<evidence type="ECO:0000259" key="2">
    <source>
        <dbReference type="PROSITE" id="PS51864"/>
    </source>
</evidence>
<name>A0A1I8BTU9_MELHA</name>
<dbReference type="Gene3D" id="3.40.390.10">
    <property type="entry name" value="Collagenase (Catalytic Domain)"/>
    <property type="match status" value="1"/>
</dbReference>
<reference evidence="4" key="1">
    <citation type="submission" date="2016-11" db="UniProtKB">
        <authorList>
            <consortium name="WormBaseParasite"/>
        </authorList>
    </citation>
    <scope>IDENTIFICATION</scope>
</reference>
<evidence type="ECO:0000313" key="4">
    <source>
        <dbReference type="WBParaSite" id="MhA1_Contig586.frz3.gene30"/>
    </source>
</evidence>
<dbReference type="AlphaFoldDB" id="A0A1I8BTU9"/>
<evidence type="ECO:0000313" key="3">
    <source>
        <dbReference type="Proteomes" id="UP000095281"/>
    </source>
</evidence>